<dbReference type="EMBL" id="OX459957">
    <property type="protein sequence ID" value="CAI9162851.1"/>
    <property type="molecule type" value="Genomic_DNA"/>
</dbReference>
<name>A0ABN8YP65_RANTA</name>
<evidence type="ECO:0000313" key="2">
    <source>
        <dbReference type="EMBL" id="CAI9162851.1"/>
    </source>
</evidence>
<feature type="compositionally biased region" description="Polar residues" evidence="1">
    <location>
        <begin position="110"/>
        <end position="120"/>
    </location>
</feature>
<gene>
    <name evidence="2" type="ORF">MRATA1EN1_LOCUS11813</name>
</gene>
<accession>A0ABN8YP65</accession>
<protein>
    <submittedName>
        <fullName evidence="2">Uncharacterized protein</fullName>
    </submittedName>
</protein>
<reference evidence="2" key="1">
    <citation type="submission" date="2023-04" db="EMBL/GenBank/DDBJ databases">
        <authorList>
            <consortium name="ELIXIR-Norway"/>
        </authorList>
    </citation>
    <scope>NUCLEOTIDE SEQUENCE [LARGE SCALE GENOMIC DNA]</scope>
</reference>
<proteinExistence type="predicted"/>
<organism evidence="2 3">
    <name type="scientific">Rangifer tarandus platyrhynchus</name>
    <name type="common">Svalbard reindeer</name>
    <dbReference type="NCBI Taxonomy" id="3082113"/>
    <lineage>
        <taxon>Eukaryota</taxon>
        <taxon>Metazoa</taxon>
        <taxon>Chordata</taxon>
        <taxon>Craniata</taxon>
        <taxon>Vertebrata</taxon>
        <taxon>Euteleostomi</taxon>
        <taxon>Mammalia</taxon>
        <taxon>Eutheria</taxon>
        <taxon>Laurasiatheria</taxon>
        <taxon>Artiodactyla</taxon>
        <taxon>Ruminantia</taxon>
        <taxon>Pecora</taxon>
        <taxon>Cervidae</taxon>
        <taxon>Odocoileinae</taxon>
        <taxon>Rangifer</taxon>
    </lineage>
</organism>
<dbReference type="Proteomes" id="UP001176941">
    <property type="component" value="Chromosome 21"/>
</dbReference>
<keyword evidence="3" id="KW-1185">Reference proteome</keyword>
<feature type="region of interest" description="Disordered" evidence="1">
    <location>
        <begin position="16"/>
        <end position="123"/>
    </location>
</feature>
<feature type="compositionally biased region" description="Low complexity" evidence="1">
    <location>
        <begin position="54"/>
        <end position="68"/>
    </location>
</feature>
<sequence length="151" mass="16473">MRGSWGRSFQLWCSESPHRTCPHPAQPPGTPAFRAWAGGKRRGRKGAVPQAQEPPVSLSSVLSGPTPGMSTYEESSLSPGFTEEEGRHGWPTVHRLPGAKSSSDHPRTLPPNSSAANQPLTPDLWAHLPHPAVCEELGNPQKLRRCRRCEC</sequence>
<evidence type="ECO:0000256" key="1">
    <source>
        <dbReference type="SAM" id="MobiDB-lite"/>
    </source>
</evidence>
<evidence type="ECO:0000313" key="3">
    <source>
        <dbReference type="Proteomes" id="UP001176941"/>
    </source>
</evidence>